<accession>A0A6M1T1D4</accession>
<feature type="compositionally biased region" description="Basic and acidic residues" evidence="12">
    <location>
        <begin position="1"/>
        <end position="12"/>
    </location>
</feature>
<dbReference type="Proteomes" id="UP000473278">
    <property type="component" value="Unassembled WGS sequence"/>
</dbReference>
<dbReference type="InterPro" id="IPR004014">
    <property type="entry name" value="ATPase_P-typ_cation-transptr_N"/>
</dbReference>
<feature type="transmembrane region" description="Helical" evidence="13">
    <location>
        <begin position="288"/>
        <end position="315"/>
    </location>
</feature>
<feature type="transmembrane region" description="Helical" evidence="13">
    <location>
        <begin position="735"/>
        <end position="757"/>
    </location>
</feature>
<dbReference type="NCBIfam" id="TIGR01494">
    <property type="entry name" value="ATPase_P-type"/>
    <property type="match status" value="2"/>
</dbReference>
<name>A0A6M1T1D4_9BACT</name>
<dbReference type="InterPro" id="IPR036412">
    <property type="entry name" value="HAD-like_sf"/>
</dbReference>
<dbReference type="InterPro" id="IPR018303">
    <property type="entry name" value="ATPase_P-typ_P_site"/>
</dbReference>
<comment type="subcellular location">
    <subcellularLocation>
        <location evidence="1">Cell membrane</location>
        <topology evidence="1">Multi-pass membrane protein</topology>
    </subcellularLocation>
</comment>
<dbReference type="GO" id="GO:0005886">
    <property type="term" value="C:plasma membrane"/>
    <property type="evidence" value="ECO:0007669"/>
    <property type="project" value="UniProtKB-SubCell"/>
</dbReference>
<feature type="transmembrane region" description="Helical" evidence="13">
    <location>
        <begin position="69"/>
        <end position="95"/>
    </location>
</feature>
<dbReference type="Gene3D" id="2.70.150.10">
    <property type="entry name" value="Calcium-transporting ATPase, cytoplasmic transduction domain A"/>
    <property type="match status" value="1"/>
</dbReference>
<keyword evidence="3" id="KW-1003">Cell membrane</keyword>
<evidence type="ECO:0000256" key="13">
    <source>
        <dbReference type="SAM" id="Phobius"/>
    </source>
</evidence>
<sequence length="909" mass="100142">MSTKEDTTDTVKEQTASAESLKQPWALPIEEVVDGLEVRPEKGLKKDQVQKRLDTYGYNKLRQHRKKSLWAILWDQLKSLIILLLVVAAVVSFLYREIIEAWAIIAVIIINTAIGFFTEIRAVRSMEALLEMGKVKTRVRRNGEIREIDAEGLVPGDIVVVEAGDIITADIRITESSKLQADESALTGESMPVTKDTEPLADETILAERRNMLYKGTAITRGSGEGVVVSTGLNTELGGISSLVEEAESEQTPLEERLDKLGYRLIALTLLVAVFVTLSGIISGKEIYLMIEVGIALAVAAIPEGLPVVATIALARGMKLMAERNALINRLSSVETLGTTGIIFSDKTGTLTENRMTVTHFLFRDREIELESEGDKPFREGAEAVDPIEDEQLRLALMTGALCNNASLTNNKSEEASGDPLEVALLRAARRAGLERSDLTSRYPEEREEAFDAEVKMMATWNKIGEGEHRIFVKGAPSEVWQHCRYVQTAGGKKEFDDEEKEYWRSVNNRMAENGLRIIGLAYRDTDSTKDDPYKDLIFIGLITLLDPPRTDVKPSIKKCQQAGIRVIMVTGDQKETARYIAKKVGLEDDHEAVVVHGSELPEEGDLVDSIDDDHSLNHANIFARISPGQKLDLIQLYQDKGEVVAMTGDGVNDAPALKKADIGIAMGQRGTQVAKEAAHMVLTDDKFSTIVSAIEQGRIIFGNIKRFIFYLLSCNVSEVLIVGLATIAGAPLPLLPLQILFLNLVTDVFPALALGVGKGEEGVMNRPPREADEPILINKDWLGIGGYGLLITAAVLGVLFYALAHPELNQREAVTMSFLTLAFAQLWHVFNMRTDGSGIFDNTITRNPFVWGALALCVVLILSALYIPMLAEILQVVPPNLIEWMIVLGMSITPVIIGQSIKWLWHRS</sequence>
<keyword evidence="8" id="KW-0460">Magnesium</keyword>
<evidence type="ECO:0000256" key="11">
    <source>
        <dbReference type="ARBA" id="ARBA00023136"/>
    </source>
</evidence>
<dbReference type="SUPFAM" id="SSF81653">
    <property type="entry name" value="Calcium ATPase, transduction domain A"/>
    <property type="match status" value="1"/>
</dbReference>
<gene>
    <name evidence="15" type="ORF">G3570_07880</name>
</gene>
<dbReference type="InterPro" id="IPR001757">
    <property type="entry name" value="P_typ_ATPase"/>
</dbReference>
<keyword evidence="6" id="KW-0547">Nucleotide-binding</keyword>
<dbReference type="PRINTS" id="PR00120">
    <property type="entry name" value="HATPASE"/>
</dbReference>
<dbReference type="InterPro" id="IPR050510">
    <property type="entry name" value="Cation_transp_ATPase_P-type"/>
</dbReference>
<dbReference type="AlphaFoldDB" id="A0A6M1T1D4"/>
<dbReference type="InterPro" id="IPR008250">
    <property type="entry name" value="ATPase_P-typ_transduc_dom_A_sf"/>
</dbReference>
<dbReference type="GO" id="GO:0006883">
    <property type="term" value="P:intracellular sodium ion homeostasis"/>
    <property type="evidence" value="ECO:0007669"/>
    <property type="project" value="TreeGrafter"/>
</dbReference>
<evidence type="ECO:0000256" key="5">
    <source>
        <dbReference type="ARBA" id="ARBA00022692"/>
    </source>
</evidence>
<dbReference type="Pfam" id="PF00122">
    <property type="entry name" value="E1-E2_ATPase"/>
    <property type="match status" value="1"/>
</dbReference>
<evidence type="ECO:0000256" key="4">
    <source>
        <dbReference type="ARBA" id="ARBA00022553"/>
    </source>
</evidence>
<keyword evidence="11 13" id="KW-0472">Membrane</keyword>
<dbReference type="GO" id="GO:0005524">
    <property type="term" value="F:ATP binding"/>
    <property type="evidence" value="ECO:0007669"/>
    <property type="project" value="UniProtKB-KW"/>
</dbReference>
<reference evidence="15 16" key="1">
    <citation type="submission" date="2020-02" db="EMBL/GenBank/DDBJ databases">
        <title>Balneolaceae bacterium YR4-1, complete genome.</title>
        <authorList>
            <person name="Li Y."/>
            <person name="Wu S."/>
        </authorList>
    </citation>
    <scope>NUCLEOTIDE SEQUENCE [LARGE SCALE GENOMIC DNA]</scope>
    <source>
        <strain evidence="15 16">YR4-1</strain>
    </source>
</reference>
<dbReference type="Pfam" id="PF13246">
    <property type="entry name" value="Cation_ATPase"/>
    <property type="match status" value="1"/>
</dbReference>
<proteinExistence type="inferred from homology"/>
<evidence type="ECO:0000256" key="1">
    <source>
        <dbReference type="ARBA" id="ARBA00004651"/>
    </source>
</evidence>
<dbReference type="SUPFAM" id="SSF81665">
    <property type="entry name" value="Calcium ATPase, transmembrane domain M"/>
    <property type="match status" value="1"/>
</dbReference>
<dbReference type="FunFam" id="2.70.150.10:FF:000160">
    <property type="entry name" value="Sarcoplasmic/endoplasmic reticulum calcium ATPase 1"/>
    <property type="match status" value="1"/>
</dbReference>
<feature type="transmembrane region" description="Helical" evidence="13">
    <location>
        <begin position="851"/>
        <end position="870"/>
    </location>
</feature>
<dbReference type="Gene3D" id="1.20.1110.10">
    <property type="entry name" value="Calcium-transporting ATPase, transmembrane domain"/>
    <property type="match status" value="1"/>
</dbReference>
<evidence type="ECO:0000256" key="7">
    <source>
        <dbReference type="ARBA" id="ARBA00022840"/>
    </source>
</evidence>
<dbReference type="Gene3D" id="3.40.1110.10">
    <property type="entry name" value="Calcium-transporting ATPase, cytoplasmic domain N"/>
    <property type="match status" value="1"/>
</dbReference>
<keyword evidence="16" id="KW-1185">Reference proteome</keyword>
<comment type="similarity">
    <text evidence="2">Belongs to the cation transport ATPase (P-type) (TC 3.A.3) family. Type IIA subfamily.</text>
</comment>
<evidence type="ECO:0000256" key="12">
    <source>
        <dbReference type="SAM" id="MobiDB-lite"/>
    </source>
</evidence>
<evidence type="ECO:0000313" key="16">
    <source>
        <dbReference type="Proteomes" id="UP000473278"/>
    </source>
</evidence>
<dbReference type="InterPro" id="IPR059000">
    <property type="entry name" value="ATPase_P-type_domA"/>
</dbReference>
<dbReference type="Pfam" id="PF00689">
    <property type="entry name" value="Cation_ATPase_C"/>
    <property type="match status" value="1"/>
</dbReference>
<keyword evidence="10 13" id="KW-1133">Transmembrane helix</keyword>
<dbReference type="GO" id="GO:0005391">
    <property type="term" value="F:P-type sodium:potassium-exchanging transporter activity"/>
    <property type="evidence" value="ECO:0007669"/>
    <property type="project" value="TreeGrafter"/>
</dbReference>
<feature type="domain" description="Cation-transporting P-type ATPase N-terminal" evidence="14">
    <location>
        <begin position="23"/>
        <end position="97"/>
    </location>
</feature>
<dbReference type="SFLD" id="SFLDG00002">
    <property type="entry name" value="C1.7:_P-type_atpase_like"/>
    <property type="match status" value="1"/>
</dbReference>
<dbReference type="InterPro" id="IPR023298">
    <property type="entry name" value="ATPase_P-typ_TM_dom_sf"/>
</dbReference>
<feature type="transmembrane region" description="Helical" evidence="13">
    <location>
        <begin position="882"/>
        <end position="906"/>
    </location>
</feature>
<feature type="transmembrane region" description="Helical" evidence="13">
    <location>
        <begin position="261"/>
        <end position="282"/>
    </location>
</feature>
<dbReference type="InterPro" id="IPR044492">
    <property type="entry name" value="P_typ_ATPase_HD_dom"/>
</dbReference>
<dbReference type="PANTHER" id="PTHR43294">
    <property type="entry name" value="SODIUM/POTASSIUM-TRANSPORTING ATPASE SUBUNIT ALPHA"/>
    <property type="match status" value="1"/>
</dbReference>
<dbReference type="SUPFAM" id="SSF81660">
    <property type="entry name" value="Metal cation-transporting ATPase, ATP-binding domain N"/>
    <property type="match status" value="1"/>
</dbReference>
<evidence type="ECO:0000313" key="15">
    <source>
        <dbReference type="EMBL" id="NGP76547.1"/>
    </source>
</evidence>
<dbReference type="InterPro" id="IPR006068">
    <property type="entry name" value="ATPase_P-typ_cation-transptr_C"/>
</dbReference>
<keyword evidence="7" id="KW-0067">ATP-binding</keyword>
<feature type="transmembrane region" description="Helical" evidence="13">
    <location>
        <begin position="782"/>
        <end position="802"/>
    </location>
</feature>
<feature type="transmembrane region" description="Helical" evidence="13">
    <location>
        <begin position="708"/>
        <end position="729"/>
    </location>
</feature>
<dbReference type="Pfam" id="PF00690">
    <property type="entry name" value="Cation_ATPase_N"/>
    <property type="match status" value="1"/>
</dbReference>
<dbReference type="InterPro" id="IPR023299">
    <property type="entry name" value="ATPase_P-typ_cyto_dom_N"/>
</dbReference>
<evidence type="ECO:0000256" key="10">
    <source>
        <dbReference type="ARBA" id="ARBA00022989"/>
    </source>
</evidence>
<dbReference type="GO" id="GO:1990573">
    <property type="term" value="P:potassium ion import across plasma membrane"/>
    <property type="evidence" value="ECO:0007669"/>
    <property type="project" value="TreeGrafter"/>
</dbReference>
<evidence type="ECO:0000256" key="6">
    <source>
        <dbReference type="ARBA" id="ARBA00022741"/>
    </source>
</evidence>
<dbReference type="SUPFAM" id="SSF56784">
    <property type="entry name" value="HAD-like"/>
    <property type="match status" value="1"/>
</dbReference>
<comment type="caution">
    <text evidence="15">The sequence shown here is derived from an EMBL/GenBank/DDBJ whole genome shotgun (WGS) entry which is preliminary data.</text>
</comment>
<dbReference type="EMBL" id="JAALLT010000002">
    <property type="protein sequence ID" value="NGP76547.1"/>
    <property type="molecule type" value="Genomic_DNA"/>
</dbReference>
<dbReference type="GO" id="GO:0030007">
    <property type="term" value="P:intracellular potassium ion homeostasis"/>
    <property type="evidence" value="ECO:0007669"/>
    <property type="project" value="TreeGrafter"/>
</dbReference>
<feature type="transmembrane region" description="Helical" evidence="13">
    <location>
        <begin position="814"/>
        <end position="831"/>
    </location>
</feature>
<dbReference type="PROSITE" id="PS00154">
    <property type="entry name" value="ATPASE_E1_E2"/>
    <property type="match status" value="1"/>
</dbReference>
<dbReference type="GO" id="GO:0036376">
    <property type="term" value="P:sodium ion export across plasma membrane"/>
    <property type="evidence" value="ECO:0007669"/>
    <property type="project" value="TreeGrafter"/>
</dbReference>
<dbReference type="InterPro" id="IPR023214">
    <property type="entry name" value="HAD_sf"/>
</dbReference>
<feature type="region of interest" description="Disordered" evidence="12">
    <location>
        <begin position="1"/>
        <end position="20"/>
    </location>
</feature>
<dbReference type="PANTHER" id="PTHR43294:SF21">
    <property type="entry name" value="CATION TRANSPORTING ATPASE"/>
    <property type="match status" value="1"/>
</dbReference>
<evidence type="ECO:0000256" key="3">
    <source>
        <dbReference type="ARBA" id="ARBA00022475"/>
    </source>
</evidence>
<keyword evidence="5 13" id="KW-0812">Transmembrane</keyword>
<evidence type="ECO:0000256" key="8">
    <source>
        <dbReference type="ARBA" id="ARBA00022842"/>
    </source>
</evidence>
<organism evidence="15 16">
    <name type="scientific">Halalkalibaculum roseum</name>
    <dbReference type="NCBI Taxonomy" id="2709311"/>
    <lineage>
        <taxon>Bacteria</taxon>
        <taxon>Pseudomonadati</taxon>
        <taxon>Balneolota</taxon>
        <taxon>Balneolia</taxon>
        <taxon>Balneolales</taxon>
        <taxon>Balneolaceae</taxon>
        <taxon>Halalkalibaculum</taxon>
    </lineage>
</organism>
<keyword evidence="9" id="KW-1278">Translocase</keyword>
<protein>
    <submittedName>
        <fullName evidence="15">Cation-transporting P-type ATPase</fullName>
    </submittedName>
</protein>
<dbReference type="SMART" id="SM00831">
    <property type="entry name" value="Cation_ATPase_N"/>
    <property type="match status" value="1"/>
</dbReference>
<dbReference type="GO" id="GO:1902600">
    <property type="term" value="P:proton transmembrane transport"/>
    <property type="evidence" value="ECO:0007669"/>
    <property type="project" value="TreeGrafter"/>
</dbReference>
<dbReference type="FunFam" id="3.40.50.1000:FF:000083">
    <property type="entry name" value="Sodium/potassium-transporting ATPase subunit alpha"/>
    <property type="match status" value="1"/>
</dbReference>
<evidence type="ECO:0000256" key="2">
    <source>
        <dbReference type="ARBA" id="ARBA00005675"/>
    </source>
</evidence>
<dbReference type="SFLD" id="SFLDF00027">
    <property type="entry name" value="p-type_atpase"/>
    <property type="match status" value="1"/>
</dbReference>
<evidence type="ECO:0000259" key="14">
    <source>
        <dbReference type="SMART" id="SM00831"/>
    </source>
</evidence>
<keyword evidence="4" id="KW-0597">Phosphoprotein</keyword>
<dbReference type="SFLD" id="SFLDS00003">
    <property type="entry name" value="Haloacid_Dehalogenase"/>
    <property type="match status" value="1"/>
</dbReference>
<dbReference type="PRINTS" id="PR00119">
    <property type="entry name" value="CATATPASE"/>
</dbReference>
<evidence type="ECO:0000256" key="9">
    <source>
        <dbReference type="ARBA" id="ARBA00022967"/>
    </source>
</evidence>
<dbReference type="Gene3D" id="3.40.50.1000">
    <property type="entry name" value="HAD superfamily/HAD-like"/>
    <property type="match status" value="1"/>
</dbReference>
<feature type="transmembrane region" description="Helical" evidence="13">
    <location>
        <begin position="101"/>
        <end position="120"/>
    </location>
</feature>
<dbReference type="GO" id="GO:0016887">
    <property type="term" value="F:ATP hydrolysis activity"/>
    <property type="evidence" value="ECO:0007669"/>
    <property type="project" value="InterPro"/>
</dbReference>
<dbReference type="Pfam" id="PF08282">
    <property type="entry name" value="Hydrolase_3"/>
    <property type="match status" value="1"/>
</dbReference>